<sequence length="140" mass="16007">QKFSTRLQICATMTDHLRGTGDEEGLRFWAAALTTIDRLTIDGMSEDETVELDGEKVMVVKDLAFRHPNFNRLFEHIDATRPGMKSLFNQGGRKRIRRVLSKQLMERKPPPGLPSSFYRPEYLNSMKGGLVPWVGINENE</sequence>
<feature type="non-terminal residue" evidence="1">
    <location>
        <position position="1"/>
    </location>
</feature>
<gene>
    <name evidence="1" type="ORF">K435DRAFT_620104</name>
</gene>
<protein>
    <submittedName>
        <fullName evidence="1">Uncharacterized protein</fullName>
    </submittedName>
</protein>
<evidence type="ECO:0000313" key="2">
    <source>
        <dbReference type="Proteomes" id="UP000297245"/>
    </source>
</evidence>
<keyword evidence="2" id="KW-1185">Reference proteome</keyword>
<reference evidence="1 2" key="1">
    <citation type="journal article" date="2019" name="Nat. Ecol. Evol.">
        <title>Megaphylogeny resolves global patterns of mushroom evolution.</title>
        <authorList>
            <person name="Varga T."/>
            <person name="Krizsan K."/>
            <person name="Foldi C."/>
            <person name="Dima B."/>
            <person name="Sanchez-Garcia M."/>
            <person name="Sanchez-Ramirez S."/>
            <person name="Szollosi G.J."/>
            <person name="Szarkandi J.G."/>
            <person name="Papp V."/>
            <person name="Albert L."/>
            <person name="Andreopoulos W."/>
            <person name="Angelini C."/>
            <person name="Antonin V."/>
            <person name="Barry K.W."/>
            <person name="Bougher N.L."/>
            <person name="Buchanan P."/>
            <person name="Buyck B."/>
            <person name="Bense V."/>
            <person name="Catcheside P."/>
            <person name="Chovatia M."/>
            <person name="Cooper J."/>
            <person name="Damon W."/>
            <person name="Desjardin D."/>
            <person name="Finy P."/>
            <person name="Geml J."/>
            <person name="Haridas S."/>
            <person name="Hughes K."/>
            <person name="Justo A."/>
            <person name="Karasinski D."/>
            <person name="Kautmanova I."/>
            <person name="Kiss B."/>
            <person name="Kocsube S."/>
            <person name="Kotiranta H."/>
            <person name="LaButti K.M."/>
            <person name="Lechner B.E."/>
            <person name="Liimatainen K."/>
            <person name="Lipzen A."/>
            <person name="Lukacs Z."/>
            <person name="Mihaltcheva S."/>
            <person name="Morgado L.N."/>
            <person name="Niskanen T."/>
            <person name="Noordeloos M.E."/>
            <person name="Ohm R.A."/>
            <person name="Ortiz-Santana B."/>
            <person name="Ovrebo C."/>
            <person name="Racz N."/>
            <person name="Riley R."/>
            <person name="Savchenko A."/>
            <person name="Shiryaev A."/>
            <person name="Soop K."/>
            <person name="Spirin V."/>
            <person name="Szebenyi C."/>
            <person name="Tomsovsky M."/>
            <person name="Tulloss R.E."/>
            <person name="Uehling J."/>
            <person name="Grigoriev I.V."/>
            <person name="Vagvolgyi C."/>
            <person name="Papp T."/>
            <person name="Martin F.M."/>
            <person name="Miettinen O."/>
            <person name="Hibbett D.S."/>
            <person name="Nagy L.G."/>
        </authorList>
    </citation>
    <scope>NUCLEOTIDE SEQUENCE [LARGE SCALE GENOMIC DNA]</scope>
    <source>
        <strain evidence="1 2">CBS 962.96</strain>
    </source>
</reference>
<organism evidence="1 2">
    <name type="scientific">Dendrothele bispora (strain CBS 962.96)</name>
    <dbReference type="NCBI Taxonomy" id="1314807"/>
    <lineage>
        <taxon>Eukaryota</taxon>
        <taxon>Fungi</taxon>
        <taxon>Dikarya</taxon>
        <taxon>Basidiomycota</taxon>
        <taxon>Agaricomycotina</taxon>
        <taxon>Agaricomycetes</taxon>
        <taxon>Agaricomycetidae</taxon>
        <taxon>Agaricales</taxon>
        <taxon>Agaricales incertae sedis</taxon>
        <taxon>Dendrothele</taxon>
    </lineage>
</organism>
<proteinExistence type="predicted"/>
<dbReference type="Proteomes" id="UP000297245">
    <property type="component" value="Unassembled WGS sequence"/>
</dbReference>
<accession>A0A4S8M381</accession>
<dbReference type="AlphaFoldDB" id="A0A4S8M381"/>
<evidence type="ECO:0000313" key="1">
    <source>
        <dbReference type="EMBL" id="THU96440.1"/>
    </source>
</evidence>
<dbReference type="OrthoDB" id="2874374at2759"/>
<name>A0A4S8M381_DENBC</name>
<feature type="non-terminal residue" evidence="1">
    <location>
        <position position="140"/>
    </location>
</feature>
<dbReference type="EMBL" id="ML179177">
    <property type="protein sequence ID" value="THU96440.1"/>
    <property type="molecule type" value="Genomic_DNA"/>
</dbReference>